<name>A0ABV3XD60_9ACTN</name>
<protein>
    <submittedName>
        <fullName evidence="4">DUF6542 domain-containing protein</fullName>
    </submittedName>
</protein>
<feature type="compositionally biased region" description="Basic and acidic residues" evidence="1">
    <location>
        <begin position="1"/>
        <end position="14"/>
    </location>
</feature>
<dbReference type="RefSeq" id="WP_369205408.1">
    <property type="nucleotide sequence ID" value="NZ_JBFNXQ010000021.1"/>
</dbReference>
<dbReference type="EMBL" id="JBFNXQ010000021">
    <property type="protein sequence ID" value="MEX5718498.1"/>
    <property type="molecule type" value="Genomic_DNA"/>
</dbReference>
<sequence>MTDRAGSDAPDRRGSRASGHGAERSSSRVAPAADSGSRLRGIVAVLGVFVITLAGGALDSFLGVGLGTLTLVTLVAATAVATLLVRKRDLLTLVVAPPLVFVAVAAVNVGLAPSASLNLPTIATVLIRGFPTMAVATVVAVVVAIVRWAARR</sequence>
<gene>
    <name evidence="4" type="ORF">ABQ292_09005</name>
</gene>
<proteinExistence type="predicted"/>
<evidence type="ECO:0000256" key="2">
    <source>
        <dbReference type="SAM" id="Phobius"/>
    </source>
</evidence>
<evidence type="ECO:0000259" key="3">
    <source>
        <dbReference type="Pfam" id="PF20177"/>
    </source>
</evidence>
<feature type="domain" description="DUF6542" evidence="3">
    <location>
        <begin position="38"/>
        <end position="152"/>
    </location>
</feature>
<evidence type="ECO:0000256" key="1">
    <source>
        <dbReference type="SAM" id="MobiDB-lite"/>
    </source>
</evidence>
<organism evidence="4 5">
    <name type="scientific">Geodermatophilus maliterrae</name>
    <dbReference type="NCBI Taxonomy" id="3162531"/>
    <lineage>
        <taxon>Bacteria</taxon>
        <taxon>Bacillati</taxon>
        <taxon>Actinomycetota</taxon>
        <taxon>Actinomycetes</taxon>
        <taxon>Geodermatophilales</taxon>
        <taxon>Geodermatophilaceae</taxon>
        <taxon>Geodermatophilus</taxon>
    </lineage>
</organism>
<comment type="caution">
    <text evidence="4">The sequence shown here is derived from an EMBL/GenBank/DDBJ whole genome shotgun (WGS) entry which is preliminary data.</text>
</comment>
<feature type="transmembrane region" description="Helical" evidence="2">
    <location>
        <begin position="39"/>
        <end position="58"/>
    </location>
</feature>
<dbReference type="Pfam" id="PF20177">
    <property type="entry name" value="DUF6542"/>
    <property type="match status" value="1"/>
</dbReference>
<dbReference type="InterPro" id="IPR046672">
    <property type="entry name" value="DUF6542"/>
</dbReference>
<keyword evidence="5" id="KW-1185">Reference proteome</keyword>
<dbReference type="Proteomes" id="UP001560045">
    <property type="component" value="Unassembled WGS sequence"/>
</dbReference>
<feature type="region of interest" description="Disordered" evidence="1">
    <location>
        <begin position="1"/>
        <end position="32"/>
    </location>
</feature>
<keyword evidence="2" id="KW-0812">Transmembrane</keyword>
<keyword evidence="2" id="KW-1133">Transmembrane helix</keyword>
<accession>A0ABV3XD60</accession>
<feature type="transmembrane region" description="Helical" evidence="2">
    <location>
        <begin position="130"/>
        <end position="150"/>
    </location>
</feature>
<reference evidence="4 5" key="1">
    <citation type="submission" date="2024-06" db="EMBL/GenBank/DDBJ databases">
        <title>Draft genome sequence of Geodermatophilus badlandi, a novel member of the Geodermatophilaceae isolated from badland sedimentary rocks in the Red desert, Wyoming, USA.</title>
        <authorList>
            <person name="Ben Tekaya S."/>
            <person name="Nouioui I."/>
            <person name="Flores G.M."/>
            <person name="Shaal M.N."/>
            <person name="Bredoire F."/>
            <person name="Basile F."/>
            <person name="Van Diepen L."/>
            <person name="Ward N.L."/>
        </authorList>
    </citation>
    <scope>NUCLEOTIDE SEQUENCE [LARGE SCALE GENOMIC DNA]</scope>
    <source>
        <strain evidence="4 5">WL48A</strain>
    </source>
</reference>
<feature type="transmembrane region" description="Helical" evidence="2">
    <location>
        <begin position="64"/>
        <end position="85"/>
    </location>
</feature>
<evidence type="ECO:0000313" key="5">
    <source>
        <dbReference type="Proteomes" id="UP001560045"/>
    </source>
</evidence>
<feature type="transmembrane region" description="Helical" evidence="2">
    <location>
        <begin position="90"/>
        <end position="110"/>
    </location>
</feature>
<keyword evidence="2" id="KW-0472">Membrane</keyword>
<evidence type="ECO:0000313" key="4">
    <source>
        <dbReference type="EMBL" id="MEX5718498.1"/>
    </source>
</evidence>